<name>A0ACC4CIN2_POPAL</name>
<gene>
    <name evidence="1" type="ORF">D5086_009415</name>
</gene>
<evidence type="ECO:0000313" key="2">
    <source>
        <dbReference type="Proteomes" id="UP000309997"/>
    </source>
</evidence>
<accession>A0ACC4CIN2</accession>
<comment type="caution">
    <text evidence="1">The sequence shown here is derived from an EMBL/GenBank/DDBJ whole genome shotgun (WGS) entry which is preliminary data.</text>
</comment>
<dbReference type="Proteomes" id="UP000309997">
    <property type="component" value="Unassembled WGS sequence"/>
</dbReference>
<evidence type="ECO:0000313" key="1">
    <source>
        <dbReference type="EMBL" id="KAL3597778.1"/>
    </source>
</evidence>
<reference evidence="1 2" key="1">
    <citation type="journal article" date="2024" name="Plant Biotechnol. J.">
        <title>Genome and CRISPR/Cas9 system of a widespread forest tree (Populus alba) in the world.</title>
        <authorList>
            <person name="Liu Y.J."/>
            <person name="Jiang P.F."/>
            <person name="Han X.M."/>
            <person name="Li X.Y."/>
            <person name="Wang H.M."/>
            <person name="Wang Y.J."/>
            <person name="Wang X.X."/>
            <person name="Zeng Q.Y."/>
        </authorList>
    </citation>
    <scope>NUCLEOTIDE SEQUENCE [LARGE SCALE GENOMIC DNA]</scope>
    <source>
        <strain evidence="2">cv. PAL-ZL1</strain>
    </source>
</reference>
<dbReference type="EMBL" id="RCHU02000004">
    <property type="protein sequence ID" value="KAL3597778.1"/>
    <property type="molecule type" value="Genomic_DNA"/>
</dbReference>
<sequence length="202" mass="22850">MSSIVQSFQKRNHGAAALPVSQTHDSKDRGAAALRRRISSLSFKIQPISSPATQWAFQRSKSVSAMGEYAGSSIRKWWDWGWSWILSKKPPFAQDLEMNEEETRVLGCHNKGSWRHVFYKVRYEVRKLVRSDDKVGLPQTYRLMLSISSLLAAAQSPPSISSLALLHMTSMRQEWRSTYGPPSSVVSDESNIDCLKCSQNSR</sequence>
<organism evidence="1 2">
    <name type="scientific">Populus alba</name>
    <name type="common">White poplar</name>
    <dbReference type="NCBI Taxonomy" id="43335"/>
    <lineage>
        <taxon>Eukaryota</taxon>
        <taxon>Viridiplantae</taxon>
        <taxon>Streptophyta</taxon>
        <taxon>Embryophyta</taxon>
        <taxon>Tracheophyta</taxon>
        <taxon>Spermatophyta</taxon>
        <taxon>Magnoliopsida</taxon>
        <taxon>eudicotyledons</taxon>
        <taxon>Gunneridae</taxon>
        <taxon>Pentapetalae</taxon>
        <taxon>rosids</taxon>
        <taxon>fabids</taxon>
        <taxon>Malpighiales</taxon>
        <taxon>Salicaceae</taxon>
        <taxon>Saliceae</taxon>
        <taxon>Populus</taxon>
    </lineage>
</organism>
<keyword evidence="2" id="KW-1185">Reference proteome</keyword>
<protein>
    <submittedName>
        <fullName evidence="1">Uncharacterized protein</fullName>
    </submittedName>
</protein>
<proteinExistence type="predicted"/>